<proteinExistence type="predicted"/>
<reference evidence="2 3" key="1">
    <citation type="submission" date="2019-05" db="EMBL/GenBank/DDBJ databases">
        <title>Emergence of the Ug99 lineage of the wheat stem rust pathogen through somatic hybridization.</title>
        <authorList>
            <person name="Li F."/>
            <person name="Upadhyaya N.M."/>
            <person name="Sperschneider J."/>
            <person name="Matny O."/>
            <person name="Nguyen-Phuc H."/>
            <person name="Mago R."/>
            <person name="Raley C."/>
            <person name="Miller M.E."/>
            <person name="Silverstein K.A.T."/>
            <person name="Henningsen E."/>
            <person name="Hirsch C.D."/>
            <person name="Visser B."/>
            <person name="Pretorius Z.A."/>
            <person name="Steffenson B.J."/>
            <person name="Schwessinger B."/>
            <person name="Dodds P.N."/>
            <person name="Figueroa M."/>
        </authorList>
    </citation>
    <scope>NUCLEOTIDE SEQUENCE [LARGE SCALE GENOMIC DNA]</scope>
    <source>
        <strain evidence="2 3">Ug99</strain>
    </source>
</reference>
<organism evidence="2 3">
    <name type="scientific">Puccinia graminis f. sp. tritici</name>
    <dbReference type="NCBI Taxonomy" id="56615"/>
    <lineage>
        <taxon>Eukaryota</taxon>
        <taxon>Fungi</taxon>
        <taxon>Dikarya</taxon>
        <taxon>Basidiomycota</taxon>
        <taxon>Pucciniomycotina</taxon>
        <taxon>Pucciniomycetes</taxon>
        <taxon>Pucciniales</taxon>
        <taxon>Pucciniaceae</taxon>
        <taxon>Puccinia</taxon>
    </lineage>
</organism>
<feature type="region of interest" description="Disordered" evidence="1">
    <location>
        <begin position="137"/>
        <end position="158"/>
    </location>
</feature>
<dbReference type="EMBL" id="VDEP01000338">
    <property type="protein sequence ID" value="KAA1102331.1"/>
    <property type="molecule type" value="Genomic_DNA"/>
</dbReference>
<accession>A0A5B0PMF6</accession>
<feature type="compositionally biased region" description="Polar residues" evidence="1">
    <location>
        <begin position="46"/>
        <end position="55"/>
    </location>
</feature>
<name>A0A5B0PMF6_PUCGR</name>
<sequence length="255" mass="28591">MSSRYSTPDYTLHDMHSEPLIEYDYVQNGICYYPDHDQWSTAWEPETSQASQPSPNDMVADPPVVEETKPNTGTASGSNEKAPIDPALSNNLFQATTTPLKAKWHFVYDPQERYDLELPPGLPIPFLKTTAPIDLSSDSNSQTLSSQSSSAPLTLSNTSSTASSAYPPLLAYIGLNHQGVQRLLLDDNNPPSAVCIYTEEDVMRICEGITPDYVPMCSEYLPSSLAKSDRQVMFFENMQWHFRNKRSTYLSTREF</sequence>
<protein>
    <submittedName>
        <fullName evidence="2">Uncharacterized protein</fullName>
    </submittedName>
</protein>
<gene>
    <name evidence="2" type="ORF">PGTUg99_027453</name>
</gene>
<evidence type="ECO:0000313" key="2">
    <source>
        <dbReference type="EMBL" id="KAA1102331.1"/>
    </source>
</evidence>
<dbReference type="Proteomes" id="UP000325313">
    <property type="component" value="Unassembled WGS sequence"/>
</dbReference>
<dbReference type="AlphaFoldDB" id="A0A5B0PMF6"/>
<comment type="caution">
    <text evidence="2">The sequence shown here is derived from an EMBL/GenBank/DDBJ whole genome shotgun (WGS) entry which is preliminary data.</text>
</comment>
<feature type="region of interest" description="Disordered" evidence="1">
    <location>
        <begin position="44"/>
        <end position="86"/>
    </location>
</feature>
<evidence type="ECO:0000313" key="3">
    <source>
        <dbReference type="Proteomes" id="UP000325313"/>
    </source>
</evidence>
<feature type="compositionally biased region" description="Polar residues" evidence="1">
    <location>
        <begin position="70"/>
        <end position="79"/>
    </location>
</feature>
<evidence type="ECO:0000256" key="1">
    <source>
        <dbReference type="SAM" id="MobiDB-lite"/>
    </source>
</evidence>